<protein>
    <recommendedName>
        <fullName evidence="3">Carboxypeptidase regulatory-like domain-containing protein</fullName>
    </recommendedName>
</protein>
<accession>I3D1A7</accession>
<dbReference type="Proteomes" id="UP000003423">
    <property type="component" value="Unassembled WGS sequence"/>
</dbReference>
<evidence type="ECO:0000313" key="1">
    <source>
        <dbReference type="EMBL" id="EIJ65500.1"/>
    </source>
</evidence>
<organism evidence="1 2">
    <name type="scientific">Candidatus Nitrosopumilus salarius BD31</name>
    <dbReference type="NCBI Taxonomy" id="859350"/>
    <lineage>
        <taxon>Archaea</taxon>
        <taxon>Nitrososphaerota</taxon>
        <taxon>Nitrososphaeria</taxon>
        <taxon>Nitrosopumilales</taxon>
        <taxon>Nitrosopumilaceae</taxon>
        <taxon>Nitrosopumilus</taxon>
    </lineage>
</organism>
<dbReference type="OrthoDB" id="11442at2157"/>
<evidence type="ECO:0008006" key="3">
    <source>
        <dbReference type="Google" id="ProtNLM"/>
    </source>
</evidence>
<comment type="caution">
    <text evidence="1">The sequence shown here is derived from an EMBL/GenBank/DDBJ whole genome shotgun (WGS) entry which is preliminary data.</text>
</comment>
<dbReference type="EMBL" id="AEXL02000120">
    <property type="protein sequence ID" value="EIJ65500.1"/>
    <property type="molecule type" value="Genomic_DNA"/>
</dbReference>
<name>I3D1A7_9ARCH</name>
<keyword evidence="2" id="KW-1185">Reference proteome</keyword>
<reference evidence="1 2" key="1">
    <citation type="journal article" date="2012" name="J. Bacteriol.">
        <title>Genome sequence of "Candidatus Nitrosopumilus salaria" BD31, an ammonia-oxidizing archaeon from the San Francisco Bay estuary.</title>
        <authorList>
            <person name="Mosier A.C."/>
            <person name="Allen E.E."/>
            <person name="Kim M."/>
            <person name="Ferriera S."/>
            <person name="Francis C.A."/>
        </authorList>
    </citation>
    <scope>NUCLEOTIDE SEQUENCE [LARGE SCALE GENOMIC DNA]</scope>
    <source>
        <strain evidence="1 2">BD31</strain>
    </source>
</reference>
<sequence length="297" mass="33872">MYKDRTIIIGLFTFLMLFSFVQTSEATLWDFIIDLDMQKGSIYPGESVIVTGKVVDQAYKTHRGVEVFIRIGSETTKAFTDPDGIFRGEIKDFEGVPGTYTVNVVASWYGMTGMQNAEIQVKGEPSPITALQKKLATDEAIKYLSSNESDFEKNPIGQTLFKYYHGLLNELLIEQRDAGKPSADQIFLEQQRLISENLRNQAIDEFGPGAGVFDGYKYNDYINNLNPEIKDLVQDQLNYTKNAFEEAQNIRDEIIANGGTYEEARKAYLDRISMPKELLEKFNEEQLERMKENTKNQ</sequence>
<dbReference type="AlphaFoldDB" id="I3D1A7"/>
<dbReference type="PATRIC" id="fig|859350.6.peg.1444"/>
<gene>
    <name evidence="1" type="ORF">BD31_I0678</name>
</gene>
<evidence type="ECO:0000313" key="2">
    <source>
        <dbReference type="Proteomes" id="UP000003423"/>
    </source>
</evidence>
<dbReference type="RefSeq" id="WP_008300508.1">
    <property type="nucleotide sequence ID" value="NZ_AEXL02000120.1"/>
</dbReference>
<proteinExistence type="predicted"/>